<dbReference type="Pfam" id="PF04676">
    <property type="entry name" value="CwfJ_C_2"/>
    <property type="match status" value="1"/>
</dbReference>
<dbReference type="Proteomes" id="UP001204833">
    <property type="component" value="Unassembled WGS sequence"/>
</dbReference>
<dbReference type="SUPFAM" id="SSF54197">
    <property type="entry name" value="HIT-like"/>
    <property type="match status" value="1"/>
</dbReference>
<dbReference type="Gene3D" id="3.30.428.10">
    <property type="entry name" value="HIT-like"/>
    <property type="match status" value="1"/>
</dbReference>
<dbReference type="GO" id="GO:0000398">
    <property type="term" value="P:mRNA splicing, via spliceosome"/>
    <property type="evidence" value="ECO:0007669"/>
    <property type="project" value="TreeGrafter"/>
</dbReference>
<dbReference type="GO" id="GO:0061632">
    <property type="term" value="F:RNA lariat debranching enzyme activator activity"/>
    <property type="evidence" value="ECO:0007669"/>
    <property type="project" value="TreeGrafter"/>
</dbReference>
<dbReference type="InterPro" id="IPR040194">
    <property type="entry name" value="Cwf19-like"/>
</dbReference>
<dbReference type="InterPro" id="IPR036265">
    <property type="entry name" value="HIT-like_sf"/>
</dbReference>
<accession>A0AAD5BIR6</accession>
<evidence type="ECO:0000256" key="1">
    <source>
        <dbReference type="SAM" id="MobiDB-lite"/>
    </source>
</evidence>
<evidence type="ECO:0000259" key="3">
    <source>
        <dbReference type="Pfam" id="PF04677"/>
    </source>
</evidence>
<feature type="domain" description="Cwf19-like C-terminal" evidence="3">
    <location>
        <begin position="249"/>
        <end position="371"/>
    </location>
</feature>
<organism evidence="4 5">
    <name type="scientific">Candida theae</name>
    <dbReference type="NCBI Taxonomy" id="1198502"/>
    <lineage>
        <taxon>Eukaryota</taxon>
        <taxon>Fungi</taxon>
        <taxon>Dikarya</taxon>
        <taxon>Ascomycota</taxon>
        <taxon>Saccharomycotina</taxon>
        <taxon>Pichiomycetes</taxon>
        <taxon>Debaryomycetaceae</taxon>
        <taxon>Candida/Lodderomyces clade</taxon>
        <taxon>Candida</taxon>
    </lineage>
</organism>
<evidence type="ECO:0000313" key="4">
    <source>
        <dbReference type="EMBL" id="KAI5967050.1"/>
    </source>
</evidence>
<dbReference type="InterPro" id="IPR006767">
    <property type="entry name" value="Cwf19-like_C_dom-2"/>
</dbReference>
<name>A0AAD5BIR6_9ASCO</name>
<dbReference type="AlphaFoldDB" id="A0AAD5BIR6"/>
<dbReference type="GO" id="GO:0071014">
    <property type="term" value="C:post-mRNA release spliceosomal complex"/>
    <property type="evidence" value="ECO:0007669"/>
    <property type="project" value="TreeGrafter"/>
</dbReference>
<dbReference type="GeneID" id="76148537"/>
<comment type="caution">
    <text evidence="4">The sequence shown here is derived from an EMBL/GenBank/DDBJ whole genome shotgun (WGS) entry which is preliminary data.</text>
</comment>
<dbReference type="EMBL" id="JAIHNG010000034">
    <property type="protein sequence ID" value="KAI5967050.1"/>
    <property type="molecule type" value="Genomic_DNA"/>
</dbReference>
<feature type="region of interest" description="Disordered" evidence="1">
    <location>
        <begin position="225"/>
        <end position="249"/>
    </location>
</feature>
<gene>
    <name evidence="4" type="ORF">KGF57_000478</name>
</gene>
<dbReference type="InterPro" id="IPR006768">
    <property type="entry name" value="Cwf19-like_C_dom-1"/>
</dbReference>
<keyword evidence="5" id="KW-1185">Reference proteome</keyword>
<dbReference type="PANTHER" id="PTHR12072:SF4">
    <property type="entry name" value="CWF19-LIKE PROTEIN 1"/>
    <property type="match status" value="1"/>
</dbReference>
<dbReference type="Pfam" id="PF04677">
    <property type="entry name" value="CwfJ_C_1"/>
    <property type="match status" value="1"/>
</dbReference>
<evidence type="ECO:0008006" key="6">
    <source>
        <dbReference type="Google" id="ProtNLM"/>
    </source>
</evidence>
<evidence type="ECO:0000313" key="5">
    <source>
        <dbReference type="Proteomes" id="UP001204833"/>
    </source>
</evidence>
<sequence length="488" mass="55128">MPDETKILVLNPDPENLEKALAKANGQNKKLGPFMATILMGDVIPVGKPLPRTEVLESTYFTQGGNGVSEEVSLKSLSESSSSLVDVAENLTYVKPPYSIIRLVSGVTMLIVSGELSKEALTKISQTKASIDLLFTFKWAKTMSLIASVPVDGEELIDDLVKLIKPKYHFAVGNSESGIYHENEPFSWPSGEVTRFISLAQEGSNEKWFYAFTINDNEEPLTASVKNPYLTKKRSNEDRDSGKDVAPSKKAKVVTPDQCFFCLSNPKTETHMIVSIGSQAYLTVAKGPLTRSNKDLSFSGHGIIIPIQHIASVNDLNSPIRQEITKFQQTLVKAFANQKPFLRLIFFELNRHDNVHHNVQFLPVYESQLDNFSKSLQYRTKINNEKFKRNQSLEFVEFGNGNDPALEAIEKENDYIKFTVYTGEQESQIYIAKLTKGKPLDIQFPRRVLAHMLNLPDRVQWDKCKQPKVKEMADCEEFKQFYSKYDFT</sequence>
<reference evidence="4 5" key="1">
    <citation type="journal article" date="2022" name="DNA Res.">
        <title>Genome analysis of five recently described species of the CUG-Ser clade uncovers Candida theae as a new hybrid lineage with pathogenic potential in the Candida parapsilosis species complex.</title>
        <authorList>
            <person name="Mixao V."/>
            <person name="Del Olmo V."/>
            <person name="Hegedusova E."/>
            <person name="Saus E."/>
            <person name="Pryszcz L."/>
            <person name="Cillingova A."/>
            <person name="Nosek J."/>
            <person name="Gabaldon T."/>
        </authorList>
    </citation>
    <scope>NUCLEOTIDE SEQUENCE [LARGE SCALE GENOMIC DNA]</scope>
    <source>
        <strain evidence="4 5">CBS 12239</strain>
    </source>
</reference>
<protein>
    <recommendedName>
        <fullName evidence="6">Cwf19-like C-terminal domain-containing protein</fullName>
    </recommendedName>
</protein>
<evidence type="ECO:0000259" key="2">
    <source>
        <dbReference type="Pfam" id="PF04676"/>
    </source>
</evidence>
<dbReference type="PANTHER" id="PTHR12072">
    <property type="entry name" value="CWF19, CELL CYCLE CONTROL PROTEIN"/>
    <property type="match status" value="1"/>
</dbReference>
<dbReference type="RefSeq" id="XP_051610940.1">
    <property type="nucleotide sequence ID" value="XM_051754323.1"/>
</dbReference>
<proteinExistence type="predicted"/>
<feature type="domain" description="Cwf19-like protein C-terminal" evidence="2">
    <location>
        <begin position="409"/>
        <end position="488"/>
    </location>
</feature>
<feature type="compositionally biased region" description="Basic and acidic residues" evidence="1">
    <location>
        <begin position="234"/>
        <end position="247"/>
    </location>
</feature>